<evidence type="ECO:0000313" key="7">
    <source>
        <dbReference type="EMBL" id="MBL7633707.1"/>
    </source>
</evidence>
<organism evidence="7 8">
    <name type="scientific">Frankia nepalensis</name>
    <dbReference type="NCBI Taxonomy" id="1836974"/>
    <lineage>
        <taxon>Bacteria</taxon>
        <taxon>Bacillati</taxon>
        <taxon>Actinomycetota</taxon>
        <taxon>Actinomycetes</taxon>
        <taxon>Frankiales</taxon>
        <taxon>Frankiaceae</taxon>
        <taxon>Frankia</taxon>
    </lineage>
</organism>
<dbReference type="EMBL" id="JAEACQ010000395">
    <property type="protein sequence ID" value="MBL7633707.1"/>
    <property type="molecule type" value="Genomic_DNA"/>
</dbReference>
<dbReference type="PANTHER" id="PTHR43289">
    <property type="entry name" value="MITOGEN-ACTIVATED PROTEIN KINASE KINASE KINASE 20-RELATED"/>
    <property type="match status" value="1"/>
</dbReference>
<keyword evidence="4" id="KW-0067">ATP-binding</keyword>
<evidence type="ECO:0000256" key="2">
    <source>
        <dbReference type="ARBA" id="ARBA00022741"/>
    </source>
</evidence>
<feature type="compositionally biased region" description="Basic and acidic residues" evidence="5">
    <location>
        <begin position="50"/>
        <end position="66"/>
    </location>
</feature>
<dbReference type="Pfam" id="PF00069">
    <property type="entry name" value="Pkinase"/>
    <property type="match status" value="1"/>
</dbReference>
<protein>
    <submittedName>
        <fullName evidence="7">Serine/threonine protein kinase</fullName>
    </submittedName>
</protein>
<reference evidence="7" key="1">
    <citation type="submission" date="2020-12" db="EMBL/GenBank/DDBJ databases">
        <title>Genomic characterization of non-nitrogen-fixing Frankia strains.</title>
        <authorList>
            <person name="Carlos-Shanley C."/>
            <person name="Guerra T."/>
            <person name="Hahn D."/>
        </authorList>
    </citation>
    <scope>NUCLEOTIDE SEQUENCE</scope>
    <source>
        <strain evidence="7">CN6</strain>
    </source>
</reference>
<keyword evidence="1" id="KW-0808">Transferase</keyword>
<evidence type="ECO:0000259" key="6">
    <source>
        <dbReference type="PROSITE" id="PS50011"/>
    </source>
</evidence>
<keyword evidence="8" id="KW-1185">Reference proteome</keyword>
<dbReference type="Proteomes" id="UP000604475">
    <property type="component" value="Unassembled WGS sequence"/>
</dbReference>
<dbReference type="AlphaFoldDB" id="A0A937UTK7"/>
<dbReference type="GO" id="GO:0004674">
    <property type="term" value="F:protein serine/threonine kinase activity"/>
    <property type="evidence" value="ECO:0007669"/>
    <property type="project" value="UniProtKB-KW"/>
</dbReference>
<comment type="caution">
    <text evidence="7">The sequence shown here is derived from an EMBL/GenBank/DDBJ whole genome shotgun (WGS) entry which is preliminary data.</text>
</comment>
<dbReference type="SUPFAM" id="SSF56112">
    <property type="entry name" value="Protein kinase-like (PK-like)"/>
    <property type="match status" value="1"/>
</dbReference>
<proteinExistence type="predicted"/>
<dbReference type="Gene3D" id="3.30.200.20">
    <property type="entry name" value="Phosphorylase Kinase, domain 1"/>
    <property type="match status" value="1"/>
</dbReference>
<dbReference type="PANTHER" id="PTHR43289:SF34">
    <property type="entry name" value="SERINE_THREONINE-PROTEIN KINASE YBDM-RELATED"/>
    <property type="match status" value="1"/>
</dbReference>
<evidence type="ECO:0000256" key="1">
    <source>
        <dbReference type="ARBA" id="ARBA00022679"/>
    </source>
</evidence>
<dbReference type="RefSeq" id="WP_203010468.1">
    <property type="nucleotide sequence ID" value="NZ_JADWYU010000250.1"/>
</dbReference>
<dbReference type="InterPro" id="IPR011009">
    <property type="entry name" value="Kinase-like_dom_sf"/>
</dbReference>
<keyword evidence="2" id="KW-0547">Nucleotide-binding</keyword>
<feature type="region of interest" description="Disordered" evidence="5">
    <location>
        <begin position="301"/>
        <end position="380"/>
    </location>
</feature>
<feature type="compositionally biased region" description="Basic and acidic residues" evidence="5">
    <location>
        <begin position="335"/>
        <end position="380"/>
    </location>
</feature>
<sequence length="380" mass="40196">MADAPGVLPLDWDDPPHVGPYTLLGRLGDGPLGSVYLARRAEDPDDPDHPDDRYAAGGHPDADGPDKRDLVALKVVRADLARIPEFRRRFLREARAALRVARFCTAAVLDVDVAGPRPYLVTEYVNGPTLAAEVDDWGPLAAVELERLGTAAAAALTAIHAAGVVHADLRPSNILLSPSGARVIDFGIARALDAVTAPASLRADAAGYLSPERALGDEVTEAADVHAWGAVMVYAATGRGPFGEGSASAVLRRVVDEQPDLRGVPAGLALIVARAMSKIPAYRPTAEELLLLLDRVRAAGRTPPPAAGPTAQRMLPAPARDEPGGWPDAEPWDTGPRDVESWDTGAREARAREAGPWDTGPRDVESWDTGAREARAREAG</sequence>
<keyword evidence="3 7" id="KW-0418">Kinase</keyword>
<evidence type="ECO:0000256" key="5">
    <source>
        <dbReference type="SAM" id="MobiDB-lite"/>
    </source>
</evidence>
<evidence type="ECO:0000256" key="4">
    <source>
        <dbReference type="ARBA" id="ARBA00022840"/>
    </source>
</evidence>
<dbReference type="Gene3D" id="1.10.510.10">
    <property type="entry name" value="Transferase(Phosphotransferase) domain 1"/>
    <property type="match status" value="1"/>
</dbReference>
<feature type="non-terminal residue" evidence="7">
    <location>
        <position position="380"/>
    </location>
</feature>
<feature type="region of interest" description="Disordered" evidence="5">
    <location>
        <begin position="35"/>
        <end position="66"/>
    </location>
</feature>
<accession>A0A937UTK7</accession>
<keyword evidence="7" id="KW-0723">Serine/threonine-protein kinase</keyword>
<name>A0A937UTK7_9ACTN</name>
<dbReference type="InterPro" id="IPR008266">
    <property type="entry name" value="Tyr_kinase_AS"/>
</dbReference>
<evidence type="ECO:0000256" key="3">
    <source>
        <dbReference type="ARBA" id="ARBA00022777"/>
    </source>
</evidence>
<gene>
    <name evidence="7" type="ORF">I7412_42480</name>
</gene>
<dbReference type="CDD" id="cd14014">
    <property type="entry name" value="STKc_PknB_like"/>
    <property type="match status" value="1"/>
</dbReference>
<evidence type="ECO:0000313" key="8">
    <source>
        <dbReference type="Proteomes" id="UP000604475"/>
    </source>
</evidence>
<feature type="domain" description="Protein kinase" evidence="6">
    <location>
        <begin position="21"/>
        <end position="296"/>
    </location>
</feature>
<dbReference type="PROSITE" id="PS00109">
    <property type="entry name" value="PROTEIN_KINASE_TYR"/>
    <property type="match status" value="1"/>
</dbReference>
<dbReference type="GO" id="GO:0005524">
    <property type="term" value="F:ATP binding"/>
    <property type="evidence" value="ECO:0007669"/>
    <property type="project" value="UniProtKB-KW"/>
</dbReference>
<dbReference type="PROSITE" id="PS50011">
    <property type="entry name" value="PROTEIN_KINASE_DOM"/>
    <property type="match status" value="1"/>
</dbReference>
<dbReference type="InterPro" id="IPR000719">
    <property type="entry name" value="Prot_kinase_dom"/>
</dbReference>